<dbReference type="AlphaFoldDB" id="A0A430AQY1"/>
<dbReference type="SUPFAM" id="SSF46689">
    <property type="entry name" value="Homeodomain-like"/>
    <property type="match status" value="1"/>
</dbReference>
<dbReference type="GO" id="GO:0003700">
    <property type="term" value="F:DNA-binding transcription factor activity"/>
    <property type="evidence" value="ECO:0007669"/>
    <property type="project" value="InterPro"/>
</dbReference>
<evidence type="ECO:0000259" key="4">
    <source>
        <dbReference type="PROSITE" id="PS51071"/>
    </source>
</evidence>
<keyword evidence="1" id="KW-0805">Transcription regulation</keyword>
<sequence length="286" mass="32597">MTIFTKLLALENLTGNEKHLVDYIFSEPEKIVRSRPNEIAEGAFVSLATLYRLINKLGLSGVGELKIELLTGLKSQKANEEEVEIDYDYPIIESDSSFQIMQNLSTIYRNTVDETMNIADPEELVVIGKKMLEAETIDVYISSSNLFFAQNFKFQMQEIGILVNVPEEAYVQELSAANSNEKHLAIVVSFGGRGKTTGEVLRILNDNKVEIILITSTQDHPLSSYGDHKLYLASEENHYDKISSFATRLSLLYIFDTLYAVYFNQCYKENIDFKLQNYKKINQELK</sequence>
<name>A0A430AQY1_9ENTE</name>
<dbReference type="InterPro" id="IPR009057">
    <property type="entry name" value="Homeodomain-like_sf"/>
</dbReference>
<dbReference type="Gene3D" id="3.40.50.10490">
    <property type="entry name" value="Glucose-6-phosphate isomerase like protein, domain 1"/>
    <property type="match status" value="1"/>
</dbReference>
<dbReference type="InterPro" id="IPR000281">
    <property type="entry name" value="HTH_RpiR"/>
</dbReference>
<keyword evidence="3" id="KW-0804">Transcription</keyword>
<dbReference type="Pfam" id="PF01380">
    <property type="entry name" value="SIS"/>
    <property type="match status" value="1"/>
</dbReference>
<dbReference type="InterPro" id="IPR001347">
    <property type="entry name" value="SIS_dom"/>
</dbReference>
<dbReference type="PROSITE" id="PS51071">
    <property type="entry name" value="HTH_RPIR"/>
    <property type="match status" value="1"/>
</dbReference>
<dbReference type="InterPro" id="IPR035472">
    <property type="entry name" value="RpiR-like_SIS"/>
</dbReference>
<evidence type="ECO:0000313" key="6">
    <source>
        <dbReference type="Proteomes" id="UP000287605"/>
    </source>
</evidence>
<evidence type="ECO:0000256" key="2">
    <source>
        <dbReference type="ARBA" id="ARBA00023125"/>
    </source>
</evidence>
<keyword evidence="6" id="KW-1185">Reference proteome</keyword>
<dbReference type="GO" id="GO:0003677">
    <property type="term" value="F:DNA binding"/>
    <property type="evidence" value="ECO:0007669"/>
    <property type="project" value="UniProtKB-KW"/>
</dbReference>
<dbReference type="GO" id="GO:1901135">
    <property type="term" value="P:carbohydrate derivative metabolic process"/>
    <property type="evidence" value="ECO:0007669"/>
    <property type="project" value="InterPro"/>
</dbReference>
<keyword evidence="2" id="KW-0238">DNA-binding</keyword>
<feature type="domain" description="HTH rpiR-type" evidence="4">
    <location>
        <begin position="1"/>
        <end position="76"/>
    </location>
</feature>
<dbReference type="SUPFAM" id="SSF53697">
    <property type="entry name" value="SIS domain"/>
    <property type="match status" value="1"/>
</dbReference>
<organism evidence="5 6">
    <name type="scientific">Vagococcus elongatus</name>
    <dbReference type="NCBI Taxonomy" id="180344"/>
    <lineage>
        <taxon>Bacteria</taxon>
        <taxon>Bacillati</taxon>
        <taxon>Bacillota</taxon>
        <taxon>Bacilli</taxon>
        <taxon>Lactobacillales</taxon>
        <taxon>Enterococcaceae</taxon>
        <taxon>Vagococcus</taxon>
    </lineage>
</organism>
<gene>
    <name evidence="5" type="ORF">CBF29_09670</name>
</gene>
<dbReference type="GO" id="GO:0097367">
    <property type="term" value="F:carbohydrate derivative binding"/>
    <property type="evidence" value="ECO:0007669"/>
    <property type="project" value="InterPro"/>
</dbReference>
<dbReference type="Gene3D" id="1.10.10.10">
    <property type="entry name" value="Winged helix-like DNA-binding domain superfamily/Winged helix DNA-binding domain"/>
    <property type="match status" value="1"/>
</dbReference>
<dbReference type="Pfam" id="PF01418">
    <property type="entry name" value="HTH_6"/>
    <property type="match status" value="1"/>
</dbReference>
<comment type="caution">
    <text evidence="5">The sequence shown here is derived from an EMBL/GenBank/DDBJ whole genome shotgun (WGS) entry which is preliminary data.</text>
</comment>
<evidence type="ECO:0000256" key="3">
    <source>
        <dbReference type="ARBA" id="ARBA00023163"/>
    </source>
</evidence>
<dbReference type="OrthoDB" id="3684496at2"/>
<dbReference type="PANTHER" id="PTHR30514">
    <property type="entry name" value="GLUCOKINASE"/>
    <property type="match status" value="1"/>
</dbReference>
<dbReference type="InterPro" id="IPR047640">
    <property type="entry name" value="RpiR-like"/>
</dbReference>
<protein>
    <submittedName>
        <fullName evidence="5">RpiR family transcriptional regulator</fullName>
    </submittedName>
</protein>
<dbReference type="InterPro" id="IPR046348">
    <property type="entry name" value="SIS_dom_sf"/>
</dbReference>
<reference evidence="5 6" key="1">
    <citation type="submission" date="2017-05" db="EMBL/GenBank/DDBJ databases">
        <title>Vagococcus spp. assemblies.</title>
        <authorList>
            <person name="Gulvik C.A."/>
        </authorList>
    </citation>
    <scope>NUCLEOTIDE SEQUENCE [LARGE SCALE GENOMIC DNA]</scope>
    <source>
        <strain evidence="5 6">CCUG 51432</strain>
    </source>
</reference>
<dbReference type="PANTHER" id="PTHR30514:SF10">
    <property type="entry name" value="MURR_RPIR FAMILY TRANSCRIPTIONAL REGULATOR"/>
    <property type="match status" value="1"/>
</dbReference>
<dbReference type="CDD" id="cd05013">
    <property type="entry name" value="SIS_RpiR"/>
    <property type="match status" value="1"/>
</dbReference>
<evidence type="ECO:0000256" key="1">
    <source>
        <dbReference type="ARBA" id="ARBA00023015"/>
    </source>
</evidence>
<evidence type="ECO:0000313" key="5">
    <source>
        <dbReference type="EMBL" id="RSU10550.1"/>
    </source>
</evidence>
<accession>A0A430AQY1</accession>
<dbReference type="RefSeq" id="WP_126809528.1">
    <property type="nucleotide sequence ID" value="NZ_NGKA01000014.1"/>
</dbReference>
<dbReference type="EMBL" id="NGKA01000014">
    <property type="protein sequence ID" value="RSU10550.1"/>
    <property type="molecule type" value="Genomic_DNA"/>
</dbReference>
<dbReference type="InterPro" id="IPR036388">
    <property type="entry name" value="WH-like_DNA-bd_sf"/>
</dbReference>
<dbReference type="Proteomes" id="UP000287605">
    <property type="component" value="Unassembled WGS sequence"/>
</dbReference>
<proteinExistence type="predicted"/>